<feature type="compositionally biased region" description="Basic and acidic residues" evidence="7">
    <location>
        <begin position="255"/>
        <end position="264"/>
    </location>
</feature>
<dbReference type="InterPro" id="IPR001789">
    <property type="entry name" value="Sig_transdc_resp-reg_receiver"/>
</dbReference>
<evidence type="ECO:0000313" key="10">
    <source>
        <dbReference type="Proteomes" id="UP000823674"/>
    </source>
</evidence>
<dbReference type="EMBL" id="JADBGQ010000002">
    <property type="protein sequence ID" value="KAG5411959.1"/>
    <property type="molecule type" value="Genomic_DNA"/>
</dbReference>
<evidence type="ECO:0000256" key="1">
    <source>
        <dbReference type="ARBA" id="ARBA00004123"/>
    </source>
</evidence>
<feature type="non-terminal residue" evidence="9">
    <location>
        <position position="1"/>
    </location>
</feature>
<evidence type="ECO:0000313" key="9">
    <source>
        <dbReference type="EMBL" id="KAG5411959.1"/>
    </source>
</evidence>
<gene>
    <name evidence="9" type="primary">A02p053320.1_BraROA</name>
    <name evidence="9" type="ORF">IGI04_008278</name>
</gene>
<evidence type="ECO:0000256" key="6">
    <source>
        <dbReference type="PROSITE-ProRule" id="PRU00169"/>
    </source>
</evidence>
<dbReference type="Proteomes" id="UP000823674">
    <property type="component" value="Chromosome A02"/>
</dbReference>
<reference evidence="9 10" key="1">
    <citation type="submission" date="2021-03" db="EMBL/GenBank/DDBJ databases">
        <authorList>
            <person name="King G.J."/>
            <person name="Bancroft I."/>
            <person name="Baten A."/>
            <person name="Bloomfield J."/>
            <person name="Borpatragohain P."/>
            <person name="He Z."/>
            <person name="Irish N."/>
            <person name="Irwin J."/>
            <person name="Liu K."/>
            <person name="Mauleon R.P."/>
            <person name="Moore J."/>
            <person name="Morris R."/>
            <person name="Ostergaard L."/>
            <person name="Wang B."/>
            <person name="Wells R."/>
        </authorList>
    </citation>
    <scope>NUCLEOTIDE SEQUENCE [LARGE SCALE GENOMIC DNA]</scope>
    <source>
        <strain evidence="9">R-o-18</strain>
        <tissue evidence="9">Leaf</tissue>
    </source>
</reference>
<dbReference type="NCBIfam" id="TIGR01557">
    <property type="entry name" value="myb_SHAQKYF"/>
    <property type="match status" value="1"/>
</dbReference>
<dbReference type="Gene3D" id="3.40.50.2300">
    <property type="match status" value="1"/>
</dbReference>
<dbReference type="PROSITE" id="PS50110">
    <property type="entry name" value="RESPONSE_REGULATORY"/>
    <property type="match status" value="1"/>
</dbReference>
<evidence type="ECO:0000256" key="2">
    <source>
        <dbReference type="ARBA" id="ARBA00023012"/>
    </source>
</evidence>
<dbReference type="PANTHER" id="PTHR43874:SF143">
    <property type="entry name" value="RESPONSE REGULATORY DOMAIN-CONTAINING PROTEIN"/>
    <property type="match status" value="1"/>
</dbReference>
<feature type="compositionally biased region" description="Basic and acidic residues" evidence="7">
    <location>
        <begin position="181"/>
        <end position="190"/>
    </location>
</feature>
<dbReference type="PANTHER" id="PTHR43874">
    <property type="entry name" value="TWO-COMPONENT RESPONSE REGULATOR"/>
    <property type="match status" value="1"/>
</dbReference>
<dbReference type="SUPFAM" id="SSF52172">
    <property type="entry name" value="CheY-like"/>
    <property type="match status" value="1"/>
</dbReference>
<evidence type="ECO:0000256" key="7">
    <source>
        <dbReference type="SAM" id="MobiDB-lite"/>
    </source>
</evidence>
<keyword evidence="3" id="KW-0805">Transcription regulation</keyword>
<dbReference type="CDD" id="cd17584">
    <property type="entry name" value="REC_typeB_ARR-like"/>
    <property type="match status" value="1"/>
</dbReference>
<comment type="caution">
    <text evidence="9">The sequence shown here is derived from an EMBL/GenBank/DDBJ whole genome shotgun (WGS) entry which is preliminary data.</text>
</comment>
<keyword evidence="10" id="KW-1185">Reference proteome</keyword>
<dbReference type="Pfam" id="PF00072">
    <property type="entry name" value="Response_reg"/>
    <property type="match status" value="1"/>
</dbReference>
<protein>
    <recommendedName>
        <fullName evidence="8">Response regulatory domain-containing protein</fullName>
    </recommendedName>
</protein>
<comment type="subcellular location">
    <subcellularLocation>
        <location evidence="1">Nucleus</location>
    </subcellularLocation>
</comment>
<dbReference type="Gene3D" id="1.10.10.60">
    <property type="entry name" value="Homeodomain-like"/>
    <property type="match status" value="1"/>
</dbReference>
<feature type="domain" description="Response regulatory" evidence="8">
    <location>
        <begin position="22"/>
        <end position="137"/>
    </location>
</feature>
<accession>A0ABQ7NQF0</accession>
<organism evidence="9 10">
    <name type="scientific">Brassica rapa subsp. trilocularis</name>
    <dbReference type="NCBI Taxonomy" id="1813537"/>
    <lineage>
        <taxon>Eukaryota</taxon>
        <taxon>Viridiplantae</taxon>
        <taxon>Streptophyta</taxon>
        <taxon>Embryophyta</taxon>
        <taxon>Tracheophyta</taxon>
        <taxon>Spermatophyta</taxon>
        <taxon>Magnoliopsida</taxon>
        <taxon>eudicotyledons</taxon>
        <taxon>Gunneridae</taxon>
        <taxon>Pentapetalae</taxon>
        <taxon>rosids</taxon>
        <taxon>malvids</taxon>
        <taxon>Brassicales</taxon>
        <taxon>Brassicaceae</taxon>
        <taxon>Brassiceae</taxon>
        <taxon>Brassica</taxon>
    </lineage>
</organism>
<dbReference type="InterPro" id="IPR009057">
    <property type="entry name" value="Homeodomain-like_sf"/>
</dbReference>
<proteinExistence type="predicted"/>
<evidence type="ECO:0000256" key="3">
    <source>
        <dbReference type="ARBA" id="ARBA00023015"/>
    </source>
</evidence>
<keyword evidence="4" id="KW-0804">Transcription</keyword>
<comment type="caution">
    <text evidence="6">Lacks conserved residue(s) required for the propagation of feature annotation.</text>
</comment>
<evidence type="ECO:0000256" key="5">
    <source>
        <dbReference type="ARBA" id="ARBA00023242"/>
    </source>
</evidence>
<feature type="compositionally biased region" description="Basic and acidic residues" evidence="7">
    <location>
        <begin position="144"/>
        <end position="154"/>
    </location>
</feature>
<dbReference type="SUPFAM" id="SSF46689">
    <property type="entry name" value="Homeodomain-like"/>
    <property type="match status" value="1"/>
</dbReference>
<evidence type="ECO:0000256" key="4">
    <source>
        <dbReference type="ARBA" id="ARBA00023163"/>
    </source>
</evidence>
<dbReference type="InterPro" id="IPR045279">
    <property type="entry name" value="ARR-like"/>
</dbReference>
<keyword evidence="5" id="KW-0539">Nucleus</keyword>
<name>A0ABQ7NQF0_BRACM</name>
<sequence>WWSGIIQNPFGMLTGKFPEGLRVLVYDEDFQNLISLEKHLQYFQYKVTICNEGADAMHMLRNHMNTFDIAIIEAQNSAVDIFRLISEIASEIDLPIIITSKDDSVQSVINWMNIGVCDYLIKPIRPEDLRFIFKHVVRKMQVGKRVESEEKATAEKSSSVGDSTIRNPNKRKRSMFIDGQVGEKDQDHVRDSTTKKRRVVWDNELKQKFLDAMEDLGPEAVPKKILERMNVVGMTRENVASHLQKHRMLLNRQKCHNEKDEKKQSLLSPQGGLHSGEGGSNIQFSTQHISNIPHQPLRHHPDGVPVAVSTRNLLMTNQHHLQTSDFTSIENVEESLIFTEEDAEVSNLAFLFTQKSEEMSLSHLHEPVMATTMLSNDNQLFPNQQQMMNFHEPSILHTHSFPLSLTPSSFLDQKETIMMMNVDEGLQQWLLNEQEQPNLTDENRFSSINPR</sequence>
<keyword evidence="2" id="KW-0902">Two-component regulatory system</keyword>
<dbReference type="SMART" id="SM00448">
    <property type="entry name" value="REC"/>
    <property type="match status" value="1"/>
</dbReference>
<evidence type="ECO:0000259" key="8">
    <source>
        <dbReference type="PROSITE" id="PS50110"/>
    </source>
</evidence>
<feature type="region of interest" description="Disordered" evidence="7">
    <location>
        <begin position="144"/>
        <end position="190"/>
    </location>
</feature>
<dbReference type="InterPro" id="IPR006447">
    <property type="entry name" value="Myb_dom_plants"/>
</dbReference>
<dbReference type="InterPro" id="IPR011006">
    <property type="entry name" value="CheY-like_superfamily"/>
</dbReference>
<feature type="region of interest" description="Disordered" evidence="7">
    <location>
        <begin position="255"/>
        <end position="284"/>
    </location>
</feature>